<sequence length="117" mass="12571">MDPSTNDEYIHISTDGISERRHELVCGLGDEADRECSSNDSKQRNANVPRIGVLAMSEAVTCVDCSQVLTICDPVFVSEGAGQTGMIPDFDAVSVFAFCAVVQKKSSLLHTPSFTCP</sequence>
<dbReference type="EMBL" id="UYWY01026379">
    <property type="protein sequence ID" value="VDM50420.1"/>
    <property type="molecule type" value="Genomic_DNA"/>
</dbReference>
<dbReference type="AlphaFoldDB" id="A0A183VEC9"/>
<reference evidence="3" key="1">
    <citation type="submission" date="2016-06" db="UniProtKB">
        <authorList>
            <consortium name="WormBaseParasite"/>
        </authorList>
    </citation>
    <scope>IDENTIFICATION</scope>
</reference>
<keyword evidence="2" id="KW-1185">Reference proteome</keyword>
<evidence type="ECO:0000313" key="3">
    <source>
        <dbReference type="WBParaSite" id="TCNE_0001910301-mRNA-1"/>
    </source>
</evidence>
<dbReference type="Proteomes" id="UP000050794">
    <property type="component" value="Unassembled WGS sequence"/>
</dbReference>
<gene>
    <name evidence="1" type="ORF">TCNE_LOCUS19099</name>
</gene>
<dbReference type="WBParaSite" id="TCNE_0001910301-mRNA-1">
    <property type="protein sequence ID" value="TCNE_0001910301-mRNA-1"/>
    <property type="gene ID" value="TCNE_0001910301"/>
</dbReference>
<reference evidence="1 2" key="2">
    <citation type="submission" date="2018-11" db="EMBL/GenBank/DDBJ databases">
        <authorList>
            <consortium name="Pathogen Informatics"/>
        </authorList>
    </citation>
    <scope>NUCLEOTIDE SEQUENCE [LARGE SCALE GENOMIC DNA]</scope>
</reference>
<evidence type="ECO:0000313" key="2">
    <source>
        <dbReference type="Proteomes" id="UP000050794"/>
    </source>
</evidence>
<accession>A0A183VEC9</accession>
<evidence type="ECO:0000313" key="1">
    <source>
        <dbReference type="EMBL" id="VDM50420.1"/>
    </source>
</evidence>
<organism evidence="2 3">
    <name type="scientific">Toxocara canis</name>
    <name type="common">Canine roundworm</name>
    <dbReference type="NCBI Taxonomy" id="6265"/>
    <lineage>
        <taxon>Eukaryota</taxon>
        <taxon>Metazoa</taxon>
        <taxon>Ecdysozoa</taxon>
        <taxon>Nematoda</taxon>
        <taxon>Chromadorea</taxon>
        <taxon>Rhabditida</taxon>
        <taxon>Spirurina</taxon>
        <taxon>Ascaridomorpha</taxon>
        <taxon>Ascaridoidea</taxon>
        <taxon>Toxocaridae</taxon>
        <taxon>Toxocara</taxon>
    </lineage>
</organism>
<proteinExistence type="predicted"/>
<protein>
    <submittedName>
        <fullName evidence="1 3">Uncharacterized protein</fullName>
    </submittedName>
</protein>
<name>A0A183VEC9_TOXCA</name>